<evidence type="ECO:0000313" key="3">
    <source>
        <dbReference type="Proteomes" id="UP001148614"/>
    </source>
</evidence>
<name>A0A9W8N302_9PEZI</name>
<reference evidence="2" key="1">
    <citation type="submission" date="2022-07" db="EMBL/GenBank/DDBJ databases">
        <title>Genome Sequence of Xylaria arbuscula.</title>
        <authorList>
            <person name="Buettner E."/>
        </authorList>
    </citation>
    <scope>NUCLEOTIDE SEQUENCE</scope>
    <source>
        <strain evidence="2">VT107</strain>
    </source>
</reference>
<sequence>MSDASEPSTPTQDTPTQGHSTKPVDEKKAAELMAIRKFRDDKELPFSNEDLFKYVGVSRTVGYRIFKGKHRRFQTNPDFEETRGRPRALTDDQVNHLVTFLQTEGWEGRSMPWSRLCEAARLEFPKRGKAPASRHFPGHL</sequence>
<evidence type="ECO:0000313" key="2">
    <source>
        <dbReference type="EMBL" id="KAJ3551540.1"/>
    </source>
</evidence>
<dbReference type="Proteomes" id="UP001148614">
    <property type="component" value="Unassembled WGS sequence"/>
</dbReference>
<evidence type="ECO:0000256" key="1">
    <source>
        <dbReference type="SAM" id="MobiDB-lite"/>
    </source>
</evidence>
<protein>
    <submittedName>
        <fullName evidence="2">Uncharacterized protein</fullName>
    </submittedName>
</protein>
<dbReference type="EMBL" id="JANPWZ010003714">
    <property type="protein sequence ID" value="KAJ3551540.1"/>
    <property type="molecule type" value="Genomic_DNA"/>
</dbReference>
<organism evidence="2 3">
    <name type="scientific">Xylaria arbuscula</name>
    <dbReference type="NCBI Taxonomy" id="114810"/>
    <lineage>
        <taxon>Eukaryota</taxon>
        <taxon>Fungi</taxon>
        <taxon>Dikarya</taxon>
        <taxon>Ascomycota</taxon>
        <taxon>Pezizomycotina</taxon>
        <taxon>Sordariomycetes</taxon>
        <taxon>Xylariomycetidae</taxon>
        <taxon>Xylariales</taxon>
        <taxon>Xylariaceae</taxon>
        <taxon>Xylaria</taxon>
    </lineage>
</organism>
<feature type="compositionally biased region" description="Polar residues" evidence="1">
    <location>
        <begin position="1"/>
        <end position="20"/>
    </location>
</feature>
<comment type="caution">
    <text evidence="2">The sequence shown here is derived from an EMBL/GenBank/DDBJ whole genome shotgun (WGS) entry which is preliminary data.</text>
</comment>
<feature type="region of interest" description="Disordered" evidence="1">
    <location>
        <begin position="1"/>
        <end position="28"/>
    </location>
</feature>
<accession>A0A9W8N302</accession>
<gene>
    <name evidence="2" type="ORF">NPX13_g11337</name>
</gene>
<keyword evidence="3" id="KW-1185">Reference proteome</keyword>
<proteinExistence type="predicted"/>
<dbReference type="AlphaFoldDB" id="A0A9W8N302"/>